<reference evidence="3 5" key="1">
    <citation type="submission" date="2016-10" db="EMBL/GenBank/DDBJ databases">
        <title>Draft genome sequences of four alkaliphilic bacteria belonging to the Anaerobacillus genus.</title>
        <authorList>
            <person name="Bassil N.M."/>
            <person name="Lloyd J.R."/>
        </authorList>
    </citation>
    <scope>NUCLEOTIDE SEQUENCE [LARGE SCALE GENOMIC DNA]</scope>
    <source>
        <strain evidence="3 5">NB2006</strain>
    </source>
</reference>
<reference evidence="4" key="4">
    <citation type="submission" date="2020-10" db="EMBL/GenBank/DDBJ databases">
        <authorList>
            <person name="Bassil N.M."/>
            <person name="Lloyd J.R."/>
        </authorList>
    </citation>
    <scope>NUCLEOTIDE SEQUENCE</scope>
    <source>
        <strain evidence="4">NB2006</strain>
    </source>
</reference>
<reference evidence="4 5" key="3">
    <citation type="journal article" date="2019" name="Int. J. Syst. Evol. Microbiol.">
        <title>Anaerobacillus isosaccharinicus sp. nov., an alkaliphilic bacterium which degrades isosaccharinic acid.</title>
        <authorList>
            <person name="Bassil N.M."/>
            <person name="Lloyd J.R."/>
        </authorList>
    </citation>
    <scope>NUCLEOTIDE SEQUENCE [LARGE SCALE GENOMIC DNA]</scope>
    <source>
        <strain evidence="4 5">NB2006</strain>
    </source>
</reference>
<name>A0A1S2LK25_9BACI</name>
<dbReference type="OrthoDB" id="117402at2"/>
<evidence type="ECO:0000313" key="3">
    <source>
        <dbReference type="EMBL" id="OIJ12047.1"/>
    </source>
</evidence>
<dbReference type="EMBL" id="LQXD01000130">
    <property type="protein sequence ID" value="OIJ12047.1"/>
    <property type="molecule type" value="Genomic_DNA"/>
</dbReference>
<dbReference type="EMBL" id="CP063356">
    <property type="protein sequence ID" value="QOY36900.1"/>
    <property type="molecule type" value="Genomic_DNA"/>
</dbReference>
<evidence type="ECO:0000256" key="1">
    <source>
        <dbReference type="SAM" id="Phobius"/>
    </source>
</evidence>
<keyword evidence="1" id="KW-0472">Membrane</keyword>
<dbReference type="InterPro" id="IPR036249">
    <property type="entry name" value="Thioredoxin-like_sf"/>
</dbReference>
<keyword evidence="1" id="KW-0812">Transmembrane</keyword>
<reference evidence="4 5" key="2">
    <citation type="journal article" date="2017" name="Genome Announc.">
        <title>Draft Genome Sequences of Four Alkaliphilic Bacteria Belonging to the Anaerobacillus Genus.</title>
        <authorList>
            <person name="Bassil N.M."/>
            <person name="Lloyd J.R."/>
        </authorList>
    </citation>
    <scope>NUCLEOTIDE SEQUENCE [LARGE SCALE GENOMIC DNA]</scope>
    <source>
        <strain evidence="4 5">NB2006</strain>
    </source>
</reference>
<keyword evidence="5" id="KW-1185">Reference proteome</keyword>
<dbReference type="InterPro" id="IPR012336">
    <property type="entry name" value="Thioredoxin-like_fold"/>
</dbReference>
<dbReference type="KEGG" id="aia:AWH56_004420"/>
<dbReference type="Gene3D" id="3.40.30.10">
    <property type="entry name" value="Glutaredoxin"/>
    <property type="match status" value="1"/>
</dbReference>
<dbReference type="Pfam" id="PF13462">
    <property type="entry name" value="Thioredoxin_4"/>
    <property type="match status" value="1"/>
</dbReference>
<proteinExistence type="predicted"/>
<dbReference type="AlphaFoldDB" id="A0A1S2LK25"/>
<organism evidence="3 5">
    <name type="scientific">Anaerobacillus isosaccharinicus</name>
    <dbReference type="NCBI Taxonomy" id="1532552"/>
    <lineage>
        <taxon>Bacteria</taxon>
        <taxon>Bacillati</taxon>
        <taxon>Bacillota</taxon>
        <taxon>Bacilli</taxon>
        <taxon>Bacillales</taxon>
        <taxon>Bacillaceae</taxon>
        <taxon>Anaerobacillus</taxon>
    </lineage>
</organism>
<feature type="transmembrane region" description="Helical" evidence="1">
    <location>
        <begin position="12"/>
        <end position="29"/>
    </location>
</feature>
<dbReference type="RefSeq" id="WP_071317825.1">
    <property type="nucleotide sequence ID" value="NZ_CP063356.2"/>
</dbReference>
<protein>
    <submittedName>
        <fullName evidence="3">Dihydroneopterin aldolase</fullName>
    </submittedName>
    <submittedName>
        <fullName evidence="4">DsbA family protein</fullName>
    </submittedName>
</protein>
<keyword evidence="1" id="KW-1133">Transmembrane helix</keyword>
<feature type="domain" description="Thioredoxin-like fold" evidence="2">
    <location>
        <begin position="50"/>
        <end position="222"/>
    </location>
</feature>
<evidence type="ECO:0000313" key="5">
    <source>
        <dbReference type="Proteomes" id="UP000180175"/>
    </source>
</evidence>
<accession>A0A1S2LK25</accession>
<evidence type="ECO:0000259" key="2">
    <source>
        <dbReference type="Pfam" id="PF13462"/>
    </source>
</evidence>
<dbReference type="Proteomes" id="UP000180175">
    <property type="component" value="Chromosome"/>
</dbReference>
<dbReference type="SUPFAM" id="SSF52833">
    <property type="entry name" value="Thioredoxin-like"/>
    <property type="match status" value="1"/>
</dbReference>
<evidence type="ECO:0000313" key="4">
    <source>
        <dbReference type="EMBL" id="QOY36900.1"/>
    </source>
</evidence>
<sequence length="227" mass="25854">MSKTNSNPMKPLILVTIAVVILVSVIVVLNSKQNTESNDVVFANHVPIDNQPTLGNLNAPVSVVEFGDYKCPACKEWSEHIFPQLKKDFIDSGKITFSYINVLFHGEESYLGSLAGESVWNQDPDAFWDFNKALYSEQPTRQNHDDYWITVDKVIDVAQKAVPQINLDQLERDILELTYKDDVLLDHQLVEEFNVQFTPSIMINGTMLEDPFDYDYIKLLIERGLGQ</sequence>
<gene>
    <name evidence="4" type="ORF">AWH56_004420</name>
    <name evidence="3" type="ORF">AWH56_14835</name>
</gene>